<dbReference type="SUPFAM" id="SSF109604">
    <property type="entry name" value="HD-domain/PDEase-like"/>
    <property type="match status" value="1"/>
</dbReference>
<keyword evidence="2" id="KW-0812">Transmembrane</keyword>
<dbReference type="EMBL" id="JBHRTR010000050">
    <property type="protein sequence ID" value="MFC3230906.1"/>
    <property type="molecule type" value="Genomic_DNA"/>
</dbReference>
<dbReference type="Pfam" id="PF08448">
    <property type="entry name" value="PAS_4"/>
    <property type="match status" value="1"/>
</dbReference>
<dbReference type="InterPro" id="IPR003607">
    <property type="entry name" value="HD/PDEase_dom"/>
</dbReference>
<dbReference type="InterPro" id="IPR052020">
    <property type="entry name" value="Cyclic_di-GMP/3'3'-cGAMP_PDE"/>
</dbReference>
<evidence type="ECO:0000256" key="1">
    <source>
        <dbReference type="SAM" id="MobiDB-lite"/>
    </source>
</evidence>
<proteinExistence type="predicted"/>
<feature type="domain" description="HD-GYP" evidence="3">
    <location>
        <begin position="529"/>
        <end position="724"/>
    </location>
</feature>
<name>A0ABV7L8B4_9PROT</name>
<dbReference type="InterPro" id="IPR037522">
    <property type="entry name" value="HD_GYP_dom"/>
</dbReference>
<feature type="transmembrane region" description="Helical" evidence="2">
    <location>
        <begin position="353"/>
        <end position="373"/>
    </location>
</feature>
<dbReference type="Gene3D" id="1.10.3210.10">
    <property type="entry name" value="Hypothetical protein af1432"/>
    <property type="match status" value="1"/>
</dbReference>
<dbReference type="Gene3D" id="3.30.450.20">
    <property type="entry name" value="PAS domain"/>
    <property type="match status" value="1"/>
</dbReference>
<feature type="region of interest" description="Disordered" evidence="1">
    <location>
        <begin position="1"/>
        <end position="23"/>
    </location>
</feature>
<dbReference type="Proteomes" id="UP001595528">
    <property type="component" value="Unassembled WGS sequence"/>
</dbReference>
<organism evidence="4 5">
    <name type="scientific">Marinibaculum pumilum</name>
    <dbReference type="NCBI Taxonomy" id="1766165"/>
    <lineage>
        <taxon>Bacteria</taxon>
        <taxon>Pseudomonadati</taxon>
        <taxon>Pseudomonadota</taxon>
        <taxon>Alphaproteobacteria</taxon>
        <taxon>Rhodospirillales</taxon>
        <taxon>Rhodospirillaceae</taxon>
        <taxon>Marinibaculum</taxon>
    </lineage>
</organism>
<sequence length="738" mass="79362">MTGEDVSKGDANAGSAPGLAEDQDDAAQGRKSRLYMLGAAVVLALLGIVGVLLAVGFVDAERSRDLRAWQTRLGIIADTRAAAVRDWVMDQARALRDVADNDSVRLLMTELSFAGWQLDQVPDGEGQREYVRIFLISTANLTGFSAPARGPAVNANVTRVGTAGLAIITPDNELVVATPDMPPLDSRLKAFLENRPRGEAAMLDMYRAPSGEVSMAFVQPIFAIQSDPSAEAELGAVIGIRPVQAEIERRLVQPGDTSQTSESLLVRAQDGQVQYLTTLADGAQPLERLLSRSDPELAANLALDQPGAFGQQVDYGNQPVVMTSRAIEGTPWVLVRKIDEAEALEETEYRARVLLATLIGAILLVAIVVVAVWRHGTSMRAAQSAARYRRVAERLDSLSGFLRVVTDSQPTAITAVDDGNRISFVNRQAAAAVRQDPADLVGKELGAAFGPALGEELGNLNRQARKAGATVTEIRRRHLAGNGTGVGEDRILKSDHIPLPGGAGGSVGTGAVLMVETDITEVERERVRREQSMRQLVETLVALIDRRDPYAANHSKRVAQVAAATAREMDLTDVDVMTVEIAAAMTNLGKIAVPEHILAKTDKLSEDELKLVRDSIQMSADLLEGVEFDGPVVETLRQMQEHWDGTGRPHGLSGDAILPTARVVAVANDFVAMASPRAWRAGLDFDTITVELMKNAGTRYERKVVIALVNVLDNRGGRERWAHFGEAEQQHGDAAGPA</sequence>
<evidence type="ECO:0000313" key="5">
    <source>
        <dbReference type="Proteomes" id="UP001595528"/>
    </source>
</evidence>
<evidence type="ECO:0000259" key="3">
    <source>
        <dbReference type="PROSITE" id="PS51832"/>
    </source>
</evidence>
<dbReference type="CDD" id="cd00077">
    <property type="entry name" value="HDc"/>
    <property type="match status" value="1"/>
</dbReference>
<keyword evidence="2" id="KW-1133">Transmembrane helix</keyword>
<dbReference type="SMART" id="SM00091">
    <property type="entry name" value="PAS"/>
    <property type="match status" value="1"/>
</dbReference>
<evidence type="ECO:0000256" key="2">
    <source>
        <dbReference type="SAM" id="Phobius"/>
    </source>
</evidence>
<protein>
    <submittedName>
        <fullName evidence="4">HD domain-containing phosphohydrolase</fullName>
    </submittedName>
</protein>
<dbReference type="SUPFAM" id="SSF55785">
    <property type="entry name" value="PYP-like sensor domain (PAS domain)"/>
    <property type="match status" value="1"/>
</dbReference>
<feature type="transmembrane region" description="Helical" evidence="2">
    <location>
        <begin position="34"/>
        <end position="58"/>
    </location>
</feature>
<dbReference type="InterPro" id="IPR000014">
    <property type="entry name" value="PAS"/>
</dbReference>
<evidence type="ECO:0000313" key="4">
    <source>
        <dbReference type="EMBL" id="MFC3230906.1"/>
    </source>
</evidence>
<keyword evidence="2" id="KW-0472">Membrane</keyword>
<dbReference type="InterPro" id="IPR013656">
    <property type="entry name" value="PAS_4"/>
</dbReference>
<dbReference type="PROSITE" id="PS51832">
    <property type="entry name" value="HD_GYP"/>
    <property type="match status" value="1"/>
</dbReference>
<gene>
    <name evidence="4" type="ORF">ACFOGJ_26915</name>
</gene>
<dbReference type="PANTHER" id="PTHR45228">
    <property type="entry name" value="CYCLIC DI-GMP PHOSPHODIESTERASE TM_0186-RELATED"/>
    <property type="match status" value="1"/>
</dbReference>
<dbReference type="RefSeq" id="WP_379906371.1">
    <property type="nucleotide sequence ID" value="NZ_JBHRTR010000050.1"/>
</dbReference>
<dbReference type="InterPro" id="IPR035965">
    <property type="entry name" value="PAS-like_dom_sf"/>
</dbReference>
<comment type="caution">
    <text evidence="4">The sequence shown here is derived from an EMBL/GenBank/DDBJ whole genome shotgun (WGS) entry which is preliminary data.</text>
</comment>
<accession>A0ABV7L8B4</accession>
<dbReference type="Pfam" id="PF13487">
    <property type="entry name" value="HD_5"/>
    <property type="match status" value="1"/>
</dbReference>
<dbReference type="PANTHER" id="PTHR45228:SF4">
    <property type="entry name" value="LIPOPROTEIN"/>
    <property type="match status" value="1"/>
</dbReference>
<keyword evidence="5" id="KW-1185">Reference proteome</keyword>
<reference evidence="5" key="1">
    <citation type="journal article" date="2019" name="Int. J. Syst. Evol. Microbiol.">
        <title>The Global Catalogue of Microorganisms (GCM) 10K type strain sequencing project: providing services to taxonomists for standard genome sequencing and annotation.</title>
        <authorList>
            <consortium name="The Broad Institute Genomics Platform"/>
            <consortium name="The Broad Institute Genome Sequencing Center for Infectious Disease"/>
            <person name="Wu L."/>
            <person name="Ma J."/>
        </authorList>
    </citation>
    <scope>NUCLEOTIDE SEQUENCE [LARGE SCALE GENOMIC DNA]</scope>
    <source>
        <strain evidence="5">KCTC 42964</strain>
    </source>
</reference>